<reference evidence="1" key="2">
    <citation type="submission" date="2025-09" db="UniProtKB">
        <authorList>
            <consortium name="Ensembl"/>
        </authorList>
    </citation>
    <scope>IDENTIFICATION</scope>
</reference>
<reference evidence="1" key="1">
    <citation type="submission" date="2025-08" db="UniProtKB">
        <authorList>
            <consortium name="Ensembl"/>
        </authorList>
    </citation>
    <scope>IDENTIFICATION</scope>
</reference>
<dbReference type="Proteomes" id="UP000694415">
    <property type="component" value="Unplaced"/>
</dbReference>
<organism evidence="1 2">
    <name type="scientific">Mus spicilegus</name>
    <name type="common">Mound-building mouse</name>
    <dbReference type="NCBI Taxonomy" id="10103"/>
    <lineage>
        <taxon>Eukaryota</taxon>
        <taxon>Metazoa</taxon>
        <taxon>Chordata</taxon>
        <taxon>Craniata</taxon>
        <taxon>Vertebrata</taxon>
        <taxon>Euteleostomi</taxon>
        <taxon>Mammalia</taxon>
        <taxon>Eutheria</taxon>
        <taxon>Euarchontoglires</taxon>
        <taxon>Glires</taxon>
        <taxon>Rodentia</taxon>
        <taxon>Myomorpha</taxon>
        <taxon>Muroidea</taxon>
        <taxon>Muridae</taxon>
        <taxon>Murinae</taxon>
        <taxon>Mus</taxon>
        <taxon>Mus</taxon>
    </lineage>
</organism>
<name>A0A8C6GX65_MUSSI</name>
<proteinExistence type="predicted"/>
<evidence type="ECO:0000313" key="2">
    <source>
        <dbReference type="Proteomes" id="UP000694415"/>
    </source>
</evidence>
<dbReference type="GeneTree" id="ENSGT00960000193001"/>
<evidence type="ECO:0000313" key="1">
    <source>
        <dbReference type="Ensembl" id="ENSMSIP00000012626.1"/>
    </source>
</evidence>
<dbReference type="AlphaFoldDB" id="A0A8C6GX65"/>
<sequence>MAPPVPSACSHVRASPAPQILDLLGALELSLSRGRRKEGVGRDSAPSGLLPNPWRTWAGRSSRVLTLPLCASRLGVPEGARASIREGRYHLIVTLCETSPSETLW</sequence>
<protein>
    <submittedName>
        <fullName evidence="1">Uncharacterized protein</fullName>
    </submittedName>
</protein>
<keyword evidence="2" id="KW-1185">Reference proteome</keyword>
<dbReference type="Ensembl" id="ENSMSIT00000016017.1">
    <property type="protein sequence ID" value="ENSMSIP00000012626.1"/>
    <property type="gene ID" value="ENSMSIG00000010968.1"/>
</dbReference>
<accession>A0A8C6GX65</accession>